<comment type="caution">
    <text evidence="2">The sequence shown here is derived from an EMBL/GenBank/DDBJ whole genome shotgun (WGS) entry which is preliminary data.</text>
</comment>
<reference evidence="2" key="1">
    <citation type="submission" date="2020-11" db="EMBL/GenBank/DDBJ databases">
        <title>Nocardioides sp. CBS4Y-1, whole genome shotgun sequence.</title>
        <authorList>
            <person name="Tuo L."/>
        </authorList>
    </citation>
    <scope>NUCLEOTIDE SEQUENCE</scope>
    <source>
        <strain evidence="2">CBS4Y-1</strain>
    </source>
</reference>
<dbReference type="InterPro" id="IPR029069">
    <property type="entry name" value="HotDog_dom_sf"/>
</dbReference>
<sequence length="230" mass="23980">MSGQAPGAAGFVGMEMFRPDPTPTAEVHEHEAVRVGLAEAVRDLVDATIRSTVADTEIADVERGVRDLTARLRVQQTPGPFGVRYNDEFHAWNWGNAVVGRANAIAPPLDLVPRDGGGLRAQLNLGAAYEGPPGLVHGGVTMLLLDHLMGEVASAGNTRVTLTGTLSGRYEAPTPLGEVVLEGWITGEEGRKVLVDATIGTVDAVCVRAAGVFIVPSWAASDDGGTSAHA</sequence>
<dbReference type="InterPro" id="IPR006683">
    <property type="entry name" value="Thioestr_dom"/>
</dbReference>
<name>A0A930YD33_9ACTN</name>
<dbReference type="Pfam" id="PF03061">
    <property type="entry name" value="4HBT"/>
    <property type="match status" value="1"/>
</dbReference>
<dbReference type="Gene3D" id="3.10.129.10">
    <property type="entry name" value="Hotdog Thioesterase"/>
    <property type="match status" value="1"/>
</dbReference>
<dbReference type="PANTHER" id="PTHR47260">
    <property type="entry name" value="UPF0644 PROTEIN PB2B4.06"/>
    <property type="match status" value="1"/>
</dbReference>
<proteinExistence type="predicted"/>
<dbReference type="SUPFAM" id="SSF54637">
    <property type="entry name" value="Thioesterase/thiol ester dehydrase-isomerase"/>
    <property type="match status" value="1"/>
</dbReference>
<dbReference type="Proteomes" id="UP000656804">
    <property type="component" value="Unassembled WGS sequence"/>
</dbReference>
<dbReference type="InterPro" id="IPR052061">
    <property type="entry name" value="PTE-AB_protein"/>
</dbReference>
<evidence type="ECO:0000313" key="3">
    <source>
        <dbReference type="Proteomes" id="UP000656804"/>
    </source>
</evidence>
<keyword evidence="3" id="KW-1185">Reference proteome</keyword>
<gene>
    <name evidence="2" type="ORF">ISG29_10225</name>
</gene>
<dbReference type="RefSeq" id="WP_194503327.1">
    <property type="nucleotide sequence ID" value="NZ_JADIVZ010000004.1"/>
</dbReference>
<dbReference type="EMBL" id="JADIVZ010000004">
    <property type="protein sequence ID" value="MBF4162069.1"/>
    <property type="molecule type" value="Genomic_DNA"/>
</dbReference>
<dbReference type="AlphaFoldDB" id="A0A930YD33"/>
<evidence type="ECO:0000313" key="2">
    <source>
        <dbReference type="EMBL" id="MBF4162069.1"/>
    </source>
</evidence>
<evidence type="ECO:0000259" key="1">
    <source>
        <dbReference type="Pfam" id="PF03061"/>
    </source>
</evidence>
<protein>
    <submittedName>
        <fullName evidence="2">PaaI family thioesterase</fullName>
    </submittedName>
</protein>
<accession>A0A930YD33</accession>
<dbReference type="CDD" id="cd03443">
    <property type="entry name" value="PaaI_thioesterase"/>
    <property type="match status" value="1"/>
</dbReference>
<dbReference type="PANTHER" id="PTHR47260:SF6">
    <property type="entry name" value="THIOESTERASE DOMAIN-CONTAINING PROTEIN"/>
    <property type="match status" value="1"/>
</dbReference>
<organism evidence="2 3">
    <name type="scientific">Nocardioides acrostichi</name>
    <dbReference type="NCBI Taxonomy" id="2784339"/>
    <lineage>
        <taxon>Bacteria</taxon>
        <taxon>Bacillati</taxon>
        <taxon>Actinomycetota</taxon>
        <taxon>Actinomycetes</taxon>
        <taxon>Propionibacteriales</taxon>
        <taxon>Nocardioidaceae</taxon>
        <taxon>Nocardioides</taxon>
    </lineage>
</organism>
<feature type="domain" description="Thioesterase" evidence="1">
    <location>
        <begin position="134"/>
        <end position="198"/>
    </location>
</feature>